<proteinExistence type="predicted"/>
<evidence type="ECO:0000313" key="2">
    <source>
        <dbReference type="Proteomes" id="UP001148737"/>
    </source>
</evidence>
<evidence type="ECO:0000313" key="1">
    <source>
        <dbReference type="EMBL" id="KAJ3474343.1"/>
    </source>
</evidence>
<organism evidence="1 2">
    <name type="scientific">Lecanicillium saksenae</name>
    <dbReference type="NCBI Taxonomy" id="468837"/>
    <lineage>
        <taxon>Eukaryota</taxon>
        <taxon>Fungi</taxon>
        <taxon>Dikarya</taxon>
        <taxon>Ascomycota</taxon>
        <taxon>Pezizomycotina</taxon>
        <taxon>Sordariomycetes</taxon>
        <taxon>Hypocreomycetidae</taxon>
        <taxon>Hypocreales</taxon>
        <taxon>Cordycipitaceae</taxon>
        <taxon>Lecanicillium</taxon>
    </lineage>
</organism>
<accession>A0ACC1QGK9</accession>
<sequence>MASSEDRVHANNLEYTLRELRHELREQEQKLNRLRASHQEVPLTTTAQALLITAAYEEVTNAEPFVPIAGSVLPSLLAMRKIHEVIAQSKNLLAEQATSQEAQNKQLEADRAALKDQKLIHEALTARIQSLQEELSANADVSHNDAVDEKRAELKRKAKDYNRRKRQLMIDLLAFMERELAPLLVAEEMGGPVVGDLMDVDANDLAAGFTAQGKLRKTGKGDGGRDKGQRRIDEIWGNTRDGRDDGGGRDRADRSNARRRPLNEVEAAAEEMRWLTEQLLNNMTEAAGNTEDAYVTIGRESAAVRFLIRSKVAQYHPRDISRIKLIDFGRELEG</sequence>
<protein>
    <submittedName>
        <fullName evidence="1">Uncharacterized protein</fullName>
    </submittedName>
</protein>
<comment type="caution">
    <text evidence="1">The sequence shown here is derived from an EMBL/GenBank/DDBJ whole genome shotgun (WGS) entry which is preliminary data.</text>
</comment>
<reference evidence="1" key="1">
    <citation type="submission" date="2022-07" db="EMBL/GenBank/DDBJ databases">
        <title>Genome Sequence of Lecanicillium saksenae.</title>
        <authorList>
            <person name="Buettner E."/>
        </authorList>
    </citation>
    <scope>NUCLEOTIDE SEQUENCE</scope>
    <source>
        <strain evidence="1">VT-O1</strain>
    </source>
</reference>
<dbReference type="EMBL" id="JANAKD010002208">
    <property type="protein sequence ID" value="KAJ3474343.1"/>
    <property type="molecule type" value="Genomic_DNA"/>
</dbReference>
<keyword evidence="2" id="KW-1185">Reference proteome</keyword>
<name>A0ACC1QGK9_9HYPO</name>
<gene>
    <name evidence="1" type="ORF">NLG97_g9889</name>
</gene>
<dbReference type="Proteomes" id="UP001148737">
    <property type="component" value="Unassembled WGS sequence"/>
</dbReference>